<name>A0A150SPP4_SORCE</name>
<accession>A0A150SPP4</accession>
<protein>
    <submittedName>
        <fullName evidence="1">Uncharacterized protein</fullName>
    </submittedName>
</protein>
<reference evidence="1 2" key="1">
    <citation type="submission" date="2014-02" db="EMBL/GenBank/DDBJ databases">
        <title>The small core and large imbalanced accessory genome model reveals a collaborative survival strategy of Sorangium cellulosum strains in nature.</title>
        <authorList>
            <person name="Han K."/>
            <person name="Peng R."/>
            <person name="Blom J."/>
            <person name="Li Y.-Z."/>
        </authorList>
    </citation>
    <scope>NUCLEOTIDE SEQUENCE [LARGE SCALE GENOMIC DNA]</scope>
    <source>
        <strain evidence="1 2">So0011-07</strain>
    </source>
</reference>
<comment type="caution">
    <text evidence="1">The sequence shown here is derived from an EMBL/GenBank/DDBJ whole genome shotgun (WGS) entry which is preliminary data.</text>
</comment>
<organism evidence="1 2">
    <name type="scientific">Sorangium cellulosum</name>
    <name type="common">Polyangium cellulosum</name>
    <dbReference type="NCBI Taxonomy" id="56"/>
    <lineage>
        <taxon>Bacteria</taxon>
        <taxon>Pseudomonadati</taxon>
        <taxon>Myxococcota</taxon>
        <taxon>Polyangia</taxon>
        <taxon>Polyangiales</taxon>
        <taxon>Polyangiaceae</taxon>
        <taxon>Sorangium</taxon>
    </lineage>
</organism>
<proteinExistence type="predicted"/>
<dbReference type="EMBL" id="JEMB01000731">
    <property type="protein sequence ID" value="KYF94464.1"/>
    <property type="molecule type" value="Genomic_DNA"/>
</dbReference>
<dbReference type="AlphaFoldDB" id="A0A150SPP4"/>
<evidence type="ECO:0000313" key="2">
    <source>
        <dbReference type="Proteomes" id="UP000075635"/>
    </source>
</evidence>
<evidence type="ECO:0000313" key="1">
    <source>
        <dbReference type="EMBL" id="KYF94464.1"/>
    </source>
</evidence>
<gene>
    <name evidence="1" type="ORF">BE17_42225</name>
</gene>
<dbReference type="Proteomes" id="UP000075635">
    <property type="component" value="Unassembled WGS sequence"/>
</dbReference>
<sequence length="234" mass="24707">MAPSACGPPRSPIEAEAEAARVLTWAVGRLQRDPMPVTGDALLLLVPAGAPPASGVRVARACAGATSFLPAPGHHRRFFVACDGKVVVTQGEALSPLLGQDPDLYVWNLLAFRAAQSPIQMLVSATPAGTAETQIWQLQIEGTSLTGATPIHGAAELASMEAFFGTFHVPRCLGAARRCLVLNRPSGAEPQALDAWDGRPDAVTPVQELSNVLVQDAAWASRDGRWLYMLAGQR</sequence>